<dbReference type="InterPro" id="IPR029071">
    <property type="entry name" value="Ubiquitin-like_domsf"/>
</dbReference>
<dbReference type="GO" id="GO:0000045">
    <property type="term" value="P:autophagosome assembly"/>
    <property type="evidence" value="ECO:0007669"/>
    <property type="project" value="TreeGrafter"/>
</dbReference>
<reference evidence="3 4" key="2">
    <citation type="journal article" date="2011" name="Genome Res.">
        <title>Chromosome and gene copy number variation allow major structural change between species and strains of Leishmania.</title>
        <authorList>
            <person name="Rogers M.B."/>
            <person name="Hilley J.D."/>
            <person name="Dickens N.J."/>
            <person name="Wilkes J."/>
            <person name="Bates P.A."/>
            <person name="Depledge D.P."/>
            <person name="Harris D."/>
            <person name="Her Y."/>
            <person name="Herzyk P."/>
            <person name="Imamura H."/>
            <person name="Otto T.D."/>
            <person name="Sanders M."/>
            <person name="Seeger K."/>
            <person name="Dujardin J.C."/>
            <person name="Berriman M."/>
            <person name="Smith D.F."/>
            <person name="Hertz-Fowler C."/>
            <person name="Mottram J.C."/>
        </authorList>
    </citation>
    <scope>NUCLEOTIDE SEQUENCE [LARGE SCALE GENOMIC DNA]</scope>
    <source>
        <strain evidence="3 4">MHOM/BR/75/M2904</strain>
    </source>
</reference>
<feature type="domain" description="SEP" evidence="2">
    <location>
        <begin position="230"/>
        <end position="295"/>
    </location>
</feature>
<dbReference type="PROSITE" id="PS51399">
    <property type="entry name" value="SEP"/>
    <property type="match status" value="1"/>
</dbReference>
<keyword evidence="4" id="KW-1185">Reference proteome</keyword>
<dbReference type="GeneID" id="5415516"/>
<dbReference type="STRING" id="5660.A4HC82"/>
<dbReference type="PANTHER" id="PTHR23333:SF20">
    <property type="entry name" value="NSFL1 COFACTOR P47"/>
    <property type="match status" value="1"/>
</dbReference>
<organism evidence="3 4">
    <name type="scientific">Leishmania braziliensis</name>
    <dbReference type="NCBI Taxonomy" id="5660"/>
    <lineage>
        <taxon>Eukaryota</taxon>
        <taxon>Discoba</taxon>
        <taxon>Euglenozoa</taxon>
        <taxon>Kinetoplastea</taxon>
        <taxon>Metakinetoplastina</taxon>
        <taxon>Trypanosomatida</taxon>
        <taxon>Trypanosomatidae</taxon>
        <taxon>Leishmaniinae</taxon>
        <taxon>Leishmania</taxon>
        <taxon>Leishmania braziliensis species complex</taxon>
    </lineage>
</organism>
<feature type="compositionally biased region" description="Low complexity" evidence="1">
    <location>
        <begin position="314"/>
        <end position="335"/>
    </location>
</feature>
<feature type="region of interest" description="Disordered" evidence="1">
    <location>
        <begin position="1"/>
        <end position="23"/>
    </location>
</feature>
<dbReference type="GO" id="GO:0043130">
    <property type="term" value="F:ubiquitin binding"/>
    <property type="evidence" value="ECO:0007669"/>
    <property type="project" value="TreeGrafter"/>
</dbReference>
<dbReference type="InterPro" id="IPR012989">
    <property type="entry name" value="SEP_domain"/>
</dbReference>
<dbReference type="Gene3D" id="3.10.20.90">
    <property type="entry name" value="Phosphatidylinositol 3-kinase Catalytic Subunit, Chain A, domain 1"/>
    <property type="match status" value="1"/>
</dbReference>
<dbReference type="Pfam" id="PF08059">
    <property type="entry name" value="SEP"/>
    <property type="match status" value="1"/>
</dbReference>
<dbReference type="GO" id="GO:0043161">
    <property type="term" value="P:proteasome-mediated ubiquitin-dependent protein catabolic process"/>
    <property type="evidence" value="ECO:0007669"/>
    <property type="project" value="TreeGrafter"/>
</dbReference>
<dbReference type="SUPFAM" id="SSF54236">
    <property type="entry name" value="Ubiquitin-like"/>
    <property type="match status" value="1"/>
</dbReference>
<dbReference type="GO" id="GO:0005634">
    <property type="term" value="C:nucleus"/>
    <property type="evidence" value="ECO:0007669"/>
    <property type="project" value="TreeGrafter"/>
</dbReference>
<dbReference type="GO" id="GO:0061025">
    <property type="term" value="P:membrane fusion"/>
    <property type="evidence" value="ECO:0007669"/>
    <property type="project" value="TreeGrafter"/>
</dbReference>
<dbReference type="AlphaFoldDB" id="A4HC82"/>
<dbReference type="GO" id="GO:0031468">
    <property type="term" value="P:nuclear membrane reassembly"/>
    <property type="evidence" value="ECO:0007669"/>
    <property type="project" value="TreeGrafter"/>
</dbReference>
<dbReference type="RefSeq" id="XP_001564950.1">
    <property type="nucleotide sequence ID" value="XM_001564900.1"/>
</dbReference>
<dbReference type="InParanoid" id="A4HC82"/>
<dbReference type="OMA" id="NKDHTDK"/>
<reference evidence="3 4" key="1">
    <citation type="journal article" date="2007" name="Nat. Genet.">
        <title>Comparative genomic analysis of three Leishmania species that cause diverse human disease.</title>
        <authorList>
            <person name="Peacock C.S."/>
            <person name="Seeger K."/>
            <person name="Harris D."/>
            <person name="Murphy L."/>
            <person name="Ruiz J.C."/>
            <person name="Quail M.A."/>
            <person name="Peters N."/>
            <person name="Adlem E."/>
            <person name="Tivey A."/>
            <person name="Aslett M."/>
            <person name="Kerhornou A."/>
            <person name="Ivens A."/>
            <person name="Fraser A."/>
            <person name="Rajandream M.A."/>
            <person name="Carver T."/>
            <person name="Norbertczak H."/>
            <person name="Chillingworth T."/>
            <person name="Hance Z."/>
            <person name="Jagels K."/>
            <person name="Moule S."/>
            <person name="Ormond D."/>
            <person name="Rutter S."/>
            <person name="Squares R."/>
            <person name="Whitehead S."/>
            <person name="Rabbinowitsch E."/>
            <person name="Arrowsmith C."/>
            <person name="White B."/>
            <person name="Thurston S."/>
            <person name="Bringaud F."/>
            <person name="Baldauf S.L."/>
            <person name="Faulconbridge A."/>
            <person name="Jeffares D."/>
            <person name="Depledge D.P."/>
            <person name="Oyola S.O."/>
            <person name="Hilley J.D."/>
            <person name="Brito L.O."/>
            <person name="Tosi L.R."/>
            <person name="Barrell B."/>
            <person name="Cruz A.K."/>
            <person name="Mottram J.C."/>
            <person name="Smith D.F."/>
            <person name="Berriman M."/>
        </authorList>
    </citation>
    <scope>NUCLEOTIDE SEQUENCE [LARGE SCALE GENOMIC DNA]</scope>
    <source>
        <strain evidence="3 4">MHOM/BR/75/M2904</strain>
    </source>
</reference>
<gene>
    <name evidence="3" type="ORF">LBRM_22_0310</name>
</gene>
<evidence type="ECO:0000313" key="3">
    <source>
        <dbReference type="EMBL" id="CAM45075.1"/>
    </source>
</evidence>
<dbReference type="InterPro" id="IPR036241">
    <property type="entry name" value="NSFL1C_SEP_dom_sf"/>
</dbReference>
<dbReference type="SUPFAM" id="SSF102848">
    <property type="entry name" value="NSFL1 (p97 ATPase) cofactor p47, SEP domain"/>
    <property type="match status" value="1"/>
</dbReference>
<dbReference type="PANTHER" id="PTHR23333">
    <property type="entry name" value="UBX DOMAIN CONTAINING PROTEIN"/>
    <property type="match status" value="1"/>
</dbReference>
<dbReference type="FunFam" id="3.10.20.90:FF:000505">
    <property type="entry name" value="SEP domain containing protein, putative"/>
    <property type="match status" value="1"/>
</dbReference>
<feature type="region of interest" description="Disordered" evidence="1">
    <location>
        <begin position="307"/>
        <end position="336"/>
    </location>
</feature>
<evidence type="ECO:0000256" key="1">
    <source>
        <dbReference type="SAM" id="MobiDB-lite"/>
    </source>
</evidence>
<proteinExistence type="predicted"/>
<sequence length="431" mass="47493">MLSLHFHTSPRQNCPPPPPTHTQSAVLLQLQQTHEEHRSRAAESWLWPPLLFSCVLRMPFLTSSYQWNEKGLTSRQRARDKMDGEKLSSINKLRTRFPALSVSDARALLEQHNWNVTIAGAEAERQERQRRKADATSFFVGGGEKGSGQQVMAPPGERDAHRGNNNNGSGIDSMIDSIFRKAQVEGANESGGGGGTGVEGNERRAFYGRGQRLGYTTNPSPYIASTLRAERSVSVTVYRNGFEVDHNVFVPLNSDEGRQFVEAMDKGFVPPSLATKYPNTDLTVNLRDCLQVDFVPPAYTAFQGQGHRLAAPDGPAASQGAQSGAQGSVAVASPSTMPSYDASRVVEVRSDEATSFVVLLNTRGERRQVQINPERHTVEDLYNLAHAYQPELEQFVLVERGMPPRRLGTSMRLQTIAQAKLSRAVVALQQL</sequence>
<feature type="region of interest" description="Disordered" evidence="1">
    <location>
        <begin position="138"/>
        <end position="167"/>
    </location>
</feature>
<dbReference type="GO" id="GO:0005829">
    <property type="term" value="C:cytosol"/>
    <property type="evidence" value="ECO:0007669"/>
    <property type="project" value="TreeGrafter"/>
</dbReference>
<dbReference type="GO" id="GO:0007030">
    <property type="term" value="P:Golgi organization"/>
    <property type="evidence" value="ECO:0007669"/>
    <property type="project" value="TreeGrafter"/>
</dbReference>
<dbReference type="EMBL" id="FR798997">
    <property type="protein sequence ID" value="CAM45075.1"/>
    <property type="molecule type" value="Genomic_DNA"/>
</dbReference>
<evidence type="ECO:0000259" key="2">
    <source>
        <dbReference type="PROSITE" id="PS51399"/>
    </source>
</evidence>
<evidence type="ECO:0000313" key="4">
    <source>
        <dbReference type="Proteomes" id="UP000007258"/>
    </source>
</evidence>
<dbReference type="VEuPathDB" id="TriTrypDB:LbrM.22.0310"/>
<dbReference type="KEGG" id="lbz:LBRM_22_0310"/>
<accession>A4HC82</accession>
<dbReference type="Gene3D" id="3.30.420.210">
    <property type="entry name" value="SEP domain"/>
    <property type="match status" value="1"/>
</dbReference>
<dbReference type="Proteomes" id="UP000007258">
    <property type="component" value="Chromosome 22"/>
</dbReference>
<protein>
    <recommendedName>
        <fullName evidence="2">SEP domain-containing protein</fullName>
    </recommendedName>
</protein>
<name>A4HC82_LEIBR</name>